<protein>
    <submittedName>
        <fullName evidence="2">Uncharacterized protein</fullName>
    </submittedName>
</protein>
<reference evidence="2" key="1">
    <citation type="submission" date="2022-07" db="EMBL/GenBank/DDBJ databases">
        <title>The genome of Lyophyllum shimeji provides insight into the initial evolution of ectomycorrhizal fungal genome.</title>
        <authorList>
            <person name="Kobayashi Y."/>
            <person name="Shibata T."/>
            <person name="Hirakawa H."/>
            <person name="Shigenobu S."/>
            <person name="Nishiyama T."/>
            <person name="Yamada A."/>
            <person name="Hasebe M."/>
            <person name="Kawaguchi M."/>
        </authorList>
    </citation>
    <scope>NUCLEOTIDE SEQUENCE</scope>
    <source>
        <strain evidence="2">AT787</strain>
    </source>
</reference>
<gene>
    <name evidence="2" type="ORF">LshimejAT787_0601010</name>
</gene>
<evidence type="ECO:0000256" key="1">
    <source>
        <dbReference type="SAM" id="MobiDB-lite"/>
    </source>
</evidence>
<dbReference type="EMBL" id="BRPK01000006">
    <property type="protein sequence ID" value="GLB38939.1"/>
    <property type="molecule type" value="Genomic_DNA"/>
</dbReference>
<sequence>MPSQSNETSLSMTDEQSFSMNPPGIWIFNVGRTRASQIADGPNSEEELLPMFISTLQSIQKKGYIVLSATYSPQGADIFIQTDDEDWDDNVGSTTVTEGPA</sequence>
<evidence type="ECO:0000313" key="2">
    <source>
        <dbReference type="EMBL" id="GLB38939.1"/>
    </source>
</evidence>
<dbReference type="Proteomes" id="UP001063166">
    <property type="component" value="Unassembled WGS sequence"/>
</dbReference>
<accession>A0A9P3PP26</accession>
<feature type="compositionally biased region" description="Polar residues" evidence="1">
    <location>
        <begin position="1"/>
        <end position="20"/>
    </location>
</feature>
<dbReference type="OrthoDB" id="3021093at2759"/>
<dbReference type="AlphaFoldDB" id="A0A9P3PP26"/>
<proteinExistence type="predicted"/>
<organism evidence="2 3">
    <name type="scientific">Lyophyllum shimeji</name>
    <name type="common">Hon-shimeji</name>
    <name type="synonym">Tricholoma shimeji</name>
    <dbReference type="NCBI Taxonomy" id="47721"/>
    <lineage>
        <taxon>Eukaryota</taxon>
        <taxon>Fungi</taxon>
        <taxon>Dikarya</taxon>
        <taxon>Basidiomycota</taxon>
        <taxon>Agaricomycotina</taxon>
        <taxon>Agaricomycetes</taxon>
        <taxon>Agaricomycetidae</taxon>
        <taxon>Agaricales</taxon>
        <taxon>Tricholomatineae</taxon>
        <taxon>Lyophyllaceae</taxon>
        <taxon>Lyophyllum</taxon>
    </lineage>
</organism>
<keyword evidence="3" id="KW-1185">Reference proteome</keyword>
<name>A0A9P3PP26_LYOSH</name>
<comment type="caution">
    <text evidence="2">The sequence shown here is derived from an EMBL/GenBank/DDBJ whole genome shotgun (WGS) entry which is preliminary data.</text>
</comment>
<evidence type="ECO:0000313" key="3">
    <source>
        <dbReference type="Proteomes" id="UP001063166"/>
    </source>
</evidence>
<feature type="region of interest" description="Disordered" evidence="1">
    <location>
        <begin position="1"/>
        <end position="22"/>
    </location>
</feature>